<proteinExistence type="predicted"/>
<keyword evidence="2" id="KW-1185">Reference proteome</keyword>
<evidence type="ECO:0000313" key="2">
    <source>
        <dbReference type="Proteomes" id="UP000789525"/>
    </source>
</evidence>
<feature type="non-terminal residue" evidence="1">
    <location>
        <position position="62"/>
    </location>
</feature>
<evidence type="ECO:0000313" key="1">
    <source>
        <dbReference type="EMBL" id="CAG8763746.1"/>
    </source>
</evidence>
<accession>A0ACA9QT09</accession>
<organism evidence="1 2">
    <name type="scientific">Acaulospora colombiana</name>
    <dbReference type="NCBI Taxonomy" id="27376"/>
    <lineage>
        <taxon>Eukaryota</taxon>
        <taxon>Fungi</taxon>
        <taxon>Fungi incertae sedis</taxon>
        <taxon>Mucoromycota</taxon>
        <taxon>Glomeromycotina</taxon>
        <taxon>Glomeromycetes</taxon>
        <taxon>Diversisporales</taxon>
        <taxon>Acaulosporaceae</taxon>
        <taxon>Acaulospora</taxon>
    </lineage>
</organism>
<reference evidence="1" key="1">
    <citation type="submission" date="2021-06" db="EMBL/GenBank/DDBJ databases">
        <authorList>
            <person name="Kallberg Y."/>
            <person name="Tangrot J."/>
            <person name="Rosling A."/>
        </authorList>
    </citation>
    <scope>NUCLEOTIDE SEQUENCE</scope>
    <source>
        <strain evidence="1">CL356</strain>
    </source>
</reference>
<dbReference type="Proteomes" id="UP000789525">
    <property type="component" value="Unassembled WGS sequence"/>
</dbReference>
<comment type="caution">
    <text evidence="1">The sequence shown here is derived from an EMBL/GenBank/DDBJ whole genome shotgun (WGS) entry which is preliminary data.</text>
</comment>
<sequence>MSTSGIGNNNNKNNKTESPAINIKGIFKEEEAFLKLNDKQKINELVKAANMFKQRITELEQH</sequence>
<dbReference type="EMBL" id="CAJVPT010060473">
    <property type="protein sequence ID" value="CAG8763746.1"/>
    <property type="molecule type" value="Genomic_DNA"/>
</dbReference>
<gene>
    <name evidence="1" type="ORF">ACOLOM_LOCUS13332</name>
</gene>
<name>A0ACA9QT09_9GLOM</name>
<protein>
    <submittedName>
        <fullName evidence="1">2656_t:CDS:1</fullName>
    </submittedName>
</protein>